<accession>A0A2I2MAJ5</accession>
<dbReference type="GeneID" id="86819373"/>
<gene>
    <name evidence="1" type="ORF">TNO010_400145</name>
</gene>
<evidence type="ECO:0000313" key="2">
    <source>
        <dbReference type="Proteomes" id="UP000490060"/>
    </source>
</evidence>
<organism evidence="1 2">
    <name type="scientific">Tenacibaculum finnmarkense genomovar ulcerans</name>
    <dbReference type="NCBI Taxonomy" id="2781388"/>
    <lineage>
        <taxon>Bacteria</taxon>
        <taxon>Pseudomonadati</taxon>
        <taxon>Bacteroidota</taxon>
        <taxon>Flavobacteriia</taxon>
        <taxon>Flavobacteriales</taxon>
        <taxon>Flavobacteriaceae</taxon>
        <taxon>Tenacibaculum</taxon>
        <taxon>Tenacibaculum finnmarkense</taxon>
    </lineage>
</organism>
<dbReference type="EMBL" id="OENE01000035">
    <property type="protein sequence ID" value="SOU89568.1"/>
    <property type="molecule type" value="Genomic_DNA"/>
</dbReference>
<dbReference type="AlphaFoldDB" id="A0A2I2MAJ5"/>
<name>A0A2I2MAJ5_9FLAO</name>
<evidence type="ECO:0000313" key="1">
    <source>
        <dbReference type="EMBL" id="SOU89568.1"/>
    </source>
</evidence>
<proteinExistence type="predicted"/>
<dbReference type="RefSeq" id="WP_101915832.1">
    <property type="nucleotide sequence ID" value="NZ_JAFMUG010000007.1"/>
</dbReference>
<dbReference type="PANTHER" id="PTHR36456">
    <property type="entry name" value="UPF0232 PROTEIN SCO3875"/>
    <property type="match status" value="1"/>
</dbReference>
<dbReference type="InterPro" id="IPR007922">
    <property type="entry name" value="DciA-like"/>
</dbReference>
<dbReference type="Pfam" id="PF05258">
    <property type="entry name" value="DciA"/>
    <property type="match status" value="1"/>
</dbReference>
<dbReference type="Proteomes" id="UP000490060">
    <property type="component" value="Unassembled WGS sequence"/>
</dbReference>
<dbReference type="PANTHER" id="PTHR36456:SF1">
    <property type="entry name" value="UPF0232 PROTEIN SCO3875"/>
    <property type="match status" value="1"/>
</dbReference>
<reference evidence="1 2" key="1">
    <citation type="submission" date="2017-11" db="EMBL/GenBank/DDBJ databases">
        <authorList>
            <person name="Duchaud E."/>
        </authorList>
    </citation>
    <scope>NUCLEOTIDE SEQUENCE [LARGE SCALE GENOMIC DNA]</scope>
    <source>
        <strain evidence="1 2">TNO010</strain>
    </source>
</reference>
<sequence length="98" mass="11083">MAKRENDSFSIKDLLGSYIKEGSLKKGFQKIHISEAWTKLMGAGVASYTTEVRLQNGTLIVRLSSSVLREELNYGKDKIIKMMNEEMGENLVKKLMLV</sequence>
<protein>
    <submittedName>
        <fullName evidence="1">RNA-binding protein</fullName>
    </submittedName>
</protein>